<dbReference type="Pfam" id="PF00664">
    <property type="entry name" value="ABC_membrane"/>
    <property type="match status" value="2"/>
</dbReference>
<feature type="transmembrane region" description="Helical" evidence="11">
    <location>
        <begin position="97"/>
        <end position="118"/>
    </location>
</feature>
<dbReference type="STRING" id="1447883.A0A2B7YE88"/>
<evidence type="ECO:0000256" key="9">
    <source>
        <dbReference type="ARBA" id="ARBA00023136"/>
    </source>
</evidence>
<dbReference type="InterPro" id="IPR039421">
    <property type="entry name" value="Type_1_exporter"/>
</dbReference>
<evidence type="ECO:0000256" key="3">
    <source>
        <dbReference type="ARBA" id="ARBA00022448"/>
    </source>
</evidence>
<dbReference type="PROSITE" id="PS50893">
    <property type="entry name" value="ABC_TRANSPORTER_2"/>
    <property type="match status" value="2"/>
</dbReference>
<keyword evidence="4 11" id="KW-0812">Transmembrane</keyword>
<dbReference type="CDD" id="cd18577">
    <property type="entry name" value="ABC_6TM_Pgp_ABCB1_D1_like"/>
    <property type="match status" value="1"/>
</dbReference>
<feature type="region of interest" description="Disordered" evidence="10">
    <location>
        <begin position="1050"/>
        <end position="1082"/>
    </location>
</feature>
<dbReference type="InterPro" id="IPR003439">
    <property type="entry name" value="ABC_transporter-like_ATP-bd"/>
</dbReference>
<keyword evidence="7" id="KW-0067">ATP-binding</keyword>
<evidence type="ECO:0000256" key="2">
    <source>
        <dbReference type="ARBA" id="ARBA00007577"/>
    </source>
</evidence>
<dbReference type="SMART" id="SM00382">
    <property type="entry name" value="AAA"/>
    <property type="match status" value="2"/>
</dbReference>
<sequence length="1331" mass="142910">MAQSTESTGNSTAMEKTTLWRRATAYLRLLVYASPSFVDIVLLVVGLVGAIAAGIPFPIMGILFGELVDDLNTASCDAGAVEDGAAYQAAINDKVLIVVYLGIGYFALIYIHTFCWNLSGERLAQRIRELYFKSLLRKDVSFFDKMPAGEAASRITGDIATIQQGTSEKVGIVINSISFFVTAYIVAFIKDAKLGGMLVSLTPAYMIMSLVGGYYTQKYVGVMMERVSGASSIALEALSHTTVVHAFSANARLESKFAKLLGDAKSAGMKKSISVATQSGLLYFIAFSANALAFWQGSIKIADAVASGSVGNSVGTTYTVIFLLVDASLILSQIAPFVQSFDSAAVAFRKLEQDVTLESTIDGTRTDIGITDAKITGDIELKGVSFVYPSRPDTAVLQNISLHCPAGKHTAIVGLSGSGKSTVAGLVSRFYDPTEGAVFLDGQDIKELNVRFLRSNISLVQQDPSLLDRSILENIALGLVNSPAHEHLKSTLLSSKLFQVAEAVRAGQTLAQAAEPHGKEVVEIVELAQNAAVLADANGFITRLRDGFGTPVGSSGSLISGGQKQRISLARALVKDPKILVLDEATASLDSASELRVQKAVEKMATGRTLITIAHRLSTIKSADNIIVMRQGKIVEEGTHLDMLTTEGPYADLVRLQNLNVNSGEETISTRSVISDDTVDDIPEKEAQRSLSKSFEASLDEKTPEDVSESQEAAAPVPEATKSTGAVIAALSSMFRPYLLPLLLACTAAFVVGGTYSASAAIFGNTVGSLSACKTEESIRSAGKFYGLMFFVLAIIEFFANLCSWSAFGWMSEKITFKVRVLSFRALMEQDLQWHESNGRSPTSLLSYITKDGNALSGLTGSVIGTLTSIVVNLVAAIIMTHIIAWKIALVCLAVVPLMLGAGVMRVLTLTRFEERHAAAFGNSLSITVEAVNSIKTVTSLSLEHEILGTYRRSLAGPVKEITVQSAYTNVWLAIAWGMSNFLYALAYWWGSKRIIAGDYSQTQFFIVVLALLVSAQLWGQMFTLIPDVTRAFGALSRILGLLDHGSTKKLSSSVKPLLDDDKPDVESPAEPKESSQLSSNRSGVAVSFKQVRFSYPARADVEVLHGLDIHVKPGQFAALVGPSGAGKSTIISLIERFYAPSSGAVEVDNRDISQSEGVSFRNDISLVPQDSVLFDGTVRFNVALGARPDHNPTDAEIEEACKLANIHETIVGLPEGYNTNCGPNGNQLSGGQKQRLAIARALVRKPKLLLLDESTSALDAESERLLQDGLEKATKDITVIAIAHRLYTIRKADVIFLIEDGKCVEKGTHAELTEKSESYRINALHQVVDS</sequence>
<reference evidence="14 15" key="1">
    <citation type="submission" date="2017-10" db="EMBL/GenBank/DDBJ databases">
        <title>Comparative genomics in systemic dimorphic fungi from Ajellomycetaceae.</title>
        <authorList>
            <person name="Munoz J.F."/>
            <person name="Mcewen J.G."/>
            <person name="Clay O.K."/>
            <person name="Cuomo C.A."/>
        </authorList>
    </citation>
    <scope>NUCLEOTIDE SEQUENCE [LARGE SCALE GENOMIC DNA]</scope>
    <source>
        <strain evidence="14 15">UAMH7299</strain>
    </source>
</reference>
<dbReference type="GO" id="GO:0090374">
    <property type="term" value="P:oligopeptide export from mitochondrion"/>
    <property type="evidence" value="ECO:0007669"/>
    <property type="project" value="TreeGrafter"/>
</dbReference>
<gene>
    <name evidence="14" type="ORF">AJ80_04001</name>
</gene>
<proteinExistence type="inferred from homology"/>
<dbReference type="Proteomes" id="UP000224634">
    <property type="component" value="Unassembled WGS sequence"/>
</dbReference>
<evidence type="ECO:0000259" key="13">
    <source>
        <dbReference type="PROSITE" id="PS50929"/>
    </source>
</evidence>
<comment type="subcellular location">
    <subcellularLocation>
        <location evidence="1">Membrane</location>
        <topology evidence="1">Multi-pass membrane protein</topology>
    </subcellularLocation>
</comment>
<evidence type="ECO:0000256" key="6">
    <source>
        <dbReference type="ARBA" id="ARBA00022741"/>
    </source>
</evidence>
<dbReference type="GO" id="GO:0016887">
    <property type="term" value="F:ATP hydrolysis activity"/>
    <property type="evidence" value="ECO:0007669"/>
    <property type="project" value="InterPro"/>
</dbReference>
<dbReference type="SUPFAM" id="SSF52540">
    <property type="entry name" value="P-loop containing nucleoside triphosphate hydrolases"/>
    <property type="match status" value="2"/>
</dbReference>
<dbReference type="InterPro" id="IPR036640">
    <property type="entry name" value="ABC1_TM_sf"/>
</dbReference>
<feature type="transmembrane region" description="Helical" evidence="11">
    <location>
        <begin position="888"/>
        <end position="908"/>
    </location>
</feature>
<evidence type="ECO:0000313" key="14">
    <source>
        <dbReference type="EMBL" id="PGH19361.1"/>
    </source>
</evidence>
<feature type="domain" description="ABC transporter" evidence="12">
    <location>
        <begin position="1087"/>
        <end position="1326"/>
    </location>
</feature>
<keyword evidence="6" id="KW-0547">Nucleotide-binding</keyword>
<feature type="transmembrane region" description="Helical" evidence="11">
    <location>
        <begin position="195"/>
        <end position="216"/>
    </location>
</feature>
<dbReference type="Gene3D" id="1.20.1560.10">
    <property type="entry name" value="ABC transporter type 1, transmembrane domain"/>
    <property type="match status" value="2"/>
</dbReference>
<keyword evidence="3" id="KW-0813">Transport</keyword>
<evidence type="ECO:0000256" key="5">
    <source>
        <dbReference type="ARBA" id="ARBA00022737"/>
    </source>
</evidence>
<dbReference type="Gene3D" id="3.40.50.300">
    <property type="entry name" value="P-loop containing nucleotide triphosphate hydrolases"/>
    <property type="match status" value="2"/>
</dbReference>
<name>A0A2B7YE88_POLH7</name>
<dbReference type="PANTHER" id="PTHR43394">
    <property type="entry name" value="ATP-DEPENDENT PERMEASE MDL1, MITOCHONDRIAL"/>
    <property type="match status" value="1"/>
</dbReference>
<dbReference type="FunFam" id="1.20.1560.10:FF:000057">
    <property type="entry name" value="ABC multidrug transporter SitT"/>
    <property type="match status" value="2"/>
</dbReference>
<evidence type="ECO:0008006" key="16">
    <source>
        <dbReference type="Google" id="ProtNLM"/>
    </source>
</evidence>
<accession>A0A2B7YE88</accession>
<dbReference type="GO" id="GO:0015421">
    <property type="term" value="F:ABC-type oligopeptide transporter activity"/>
    <property type="evidence" value="ECO:0007669"/>
    <property type="project" value="TreeGrafter"/>
</dbReference>
<dbReference type="OrthoDB" id="6500128at2759"/>
<dbReference type="PANTHER" id="PTHR43394:SF11">
    <property type="entry name" value="ATP-BINDING CASSETTE TRANSPORTER"/>
    <property type="match status" value="1"/>
</dbReference>
<dbReference type="EMBL" id="PDNA01000048">
    <property type="protein sequence ID" value="PGH19361.1"/>
    <property type="molecule type" value="Genomic_DNA"/>
</dbReference>
<feature type="transmembrane region" description="Helical" evidence="11">
    <location>
        <begin position="275"/>
        <end position="295"/>
    </location>
</feature>
<dbReference type="FunFam" id="3.40.50.300:FF:000913">
    <property type="entry name" value="ABC multidrug transporter SitT"/>
    <property type="match status" value="1"/>
</dbReference>
<dbReference type="InterPro" id="IPR017871">
    <property type="entry name" value="ABC_transporter-like_CS"/>
</dbReference>
<dbReference type="GO" id="GO:0005524">
    <property type="term" value="F:ATP binding"/>
    <property type="evidence" value="ECO:0007669"/>
    <property type="project" value="UniProtKB-KW"/>
</dbReference>
<keyword evidence="9 11" id="KW-0472">Membrane</keyword>
<feature type="transmembrane region" description="Helical" evidence="11">
    <location>
        <begin position="170"/>
        <end position="189"/>
    </location>
</feature>
<feature type="transmembrane region" description="Helical" evidence="11">
    <location>
        <begin position="785"/>
        <end position="808"/>
    </location>
</feature>
<evidence type="ECO:0000256" key="11">
    <source>
        <dbReference type="SAM" id="Phobius"/>
    </source>
</evidence>
<dbReference type="SUPFAM" id="SSF90123">
    <property type="entry name" value="ABC transporter transmembrane region"/>
    <property type="match status" value="2"/>
</dbReference>
<dbReference type="InterPro" id="IPR011527">
    <property type="entry name" value="ABC1_TM_dom"/>
</dbReference>
<feature type="domain" description="ABC transporter" evidence="12">
    <location>
        <begin position="379"/>
        <end position="656"/>
    </location>
</feature>
<comment type="caution">
    <text evidence="14">The sequence shown here is derived from an EMBL/GenBank/DDBJ whole genome shotgun (WGS) entry which is preliminary data.</text>
</comment>
<feature type="transmembrane region" description="Helical" evidence="11">
    <location>
        <begin position="29"/>
        <end position="55"/>
    </location>
</feature>
<evidence type="ECO:0000256" key="1">
    <source>
        <dbReference type="ARBA" id="ARBA00004141"/>
    </source>
</evidence>
<feature type="region of interest" description="Disordered" evidence="10">
    <location>
        <begin position="687"/>
        <end position="718"/>
    </location>
</feature>
<evidence type="ECO:0000313" key="15">
    <source>
        <dbReference type="Proteomes" id="UP000224634"/>
    </source>
</evidence>
<feature type="transmembrane region" description="Helical" evidence="11">
    <location>
        <begin position="971"/>
        <end position="991"/>
    </location>
</feature>
<evidence type="ECO:0000256" key="8">
    <source>
        <dbReference type="ARBA" id="ARBA00022989"/>
    </source>
</evidence>
<dbReference type="Pfam" id="PF00005">
    <property type="entry name" value="ABC_tran"/>
    <property type="match status" value="2"/>
</dbReference>
<dbReference type="GO" id="GO:0005743">
    <property type="term" value="C:mitochondrial inner membrane"/>
    <property type="evidence" value="ECO:0007669"/>
    <property type="project" value="TreeGrafter"/>
</dbReference>
<protein>
    <recommendedName>
        <fullName evidence="16">Leptomycin B resistance protein pmd1</fullName>
    </recommendedName>
</protein>
<evidence type="ECO:0000256" key="4">
    <source>
        <dbReference type="ARBA" id="ARBA00022692"/>
    </source>
</evidence>
<keyword evidence="5" id="KW-0677">Repeat</keyword>
<feature type="transmembrane region" description="Helical" evidence="11">
    <location>
        <begin position="738"/>
        <end position="764"/>
    </location>
</feature>
<feature type="transmembrane region" description="Helical" evidence="11">
    <location>
        <begin position="855"/>
        <end position="876"/>
    </location>
</feature>
<evidence type="ECO:0000256" key="7">
    <source>
        <dbReference type="ARBA" id="ARBA00022840"/>
    </source>
</evidence>
<evidence type="ECO:0000256" key="10">
    <source>
        <dbReference type="SAM" id="MobiDB-lite"/>
    </source>
</evidence>
<evidence type="ECO:0000259" key="12">
    <source>
        <dbReference type="PROSITE" id="PS50893"/>
    </source>
</evidence>
<feature type="transmembrane region" description="Helical" evidence="11">
    <location>
        <begin position="1003"/>
        <end position="1020"/>
    </location>
</feature>
<dbReference type="InterPro" id="IPR027417">
    <property type="entry name" value="P-loop_NTPase"/>
</dbReference>
<dbReference type="PROSITE" id="PS50929">
    <property type="entry name" value="ABC_TM1F"/>
    <property type="match status" value="2"/>
</dbReference>
<dbReference type="CDD" id="cd18578">
    <property type="entry name" value="ABC_6TM_Pgp_ABCB1_D2_like"/>
    <property type="match status" value="1"/>
</dbReference>
<dbReference type="InterPro" id="IPR003593">
    <property type="entry name" value="AAA+_ATPase"/>
</dbReference>
<feature type="domain" description="ABC transmembrane type-1" evidence="13">
    <location>
        <begin position="44"/>
        <end position="343"/>
    </location>
</feature>
<keyword evidence="8 11" id="KW-1133">Transmembrane helix</keyword>
<organism evidence="14 15">
    <name type="scientific">Polytolypa hystricis (strain UAMH7299)</name>
    <dbReference type="NCBI Taxonomy" id="1447883"/>
    <lineage>
        <taxon>Eukaryota</taxon>
        <taxon>Fungi</taxon>
        <taxon>Dikarya</taxon>
        <taxon>Ascomycota</taxon>
        <taxon>Pezizomycotina</taxon>
        <taxon>Eurotiomycetes</taxon>
        <taxon>Eurotiomycetidae</taxon>
        <taxon>Onygenales</taxon>
        <taxon>Onygenales incertae sedis</taxon>
        <taxon>Polytolypa</taxon>
    </lineage>
</organism>
<comment type="similarity">
    <text evidence="2">Belongs to the ABC transporter superfamily. ABCB family. Multidrug resistance exporter (TC 3.A.1.201) subfamily.</text>
</comment>
<keyword evidence="15" id="KW-1185">Reference proteome</keyword>
<dbReference type="PROSITE" id="PS00211">
    <property type="entry name" value="ABC_TRANSPORTER_1"/>
    <property type="match status" value="2"/>
</dbReference>
<feature type="domain" description="ABC transmembrane type-1" evidence="13">
    <location>
        <begin position="743"/>
        <end position="1031"/>
    </location>
</feature>